<name>A0AAU9JT02_9CILI</name>
<reference evidence="1" key="1">
    <citation type="submission" date="2021-09" db="EMBL/GenBank/DDBJ databases">
        <authorList>
            <consortium name="AG Swart"/>
            <person name="Singh M."/>
            <person name="Singh A."/>
            <person name="Seah K."/>
            <person name="Emmerich C."/>
        </authorList>
    </citation>
    <scope>NUCLEOTIDE SEQUENCE</scope>
    <source>
        <strain evidence="1">ATCC30299</strain>
    </source>
</reference>
<dbReference type="AlphaFoldDB" id="A0AAU9JT02"/>
<dbReference type="EMBL" id="CAJZBQ010000047">
    <property type="protein sequence ID" value="CAG9329133.1"/>
    <property type="molecule type" value="Genomic_DNA"/>
</dbReference>
<accession>A0AAU9JT02</accession>
<sequence>MNPAYNEEDLPDIKGSSPLPINIPKQPSQLGQQMCIKCSKSYDSTVFNIECPNHKLCISCRAQNPDRCLFFGCNRLYNEKDKQIIYAYIKKIDENYFTCDLCGVKKPKFMRKINDQCDCNVCLMCSIGDPYECAYCCQRSSEIIISDIKGIACSNCETLLDNPEKLRTHNCYVGH</sequence>
<gene>
    <name evidence="1" type="ORF">BSTOLATCC_MIC47962</name>
</gene>
<organism evidence="1 2">
    <name type="scientific">Blepharisma stoltei</name>
    <dbReference type="NCBI Taxonomy" id="1481888"/>
    <lineage>
        <taxon>Eukaryota</taxon>
        <taxon>Sar</taxon>
        <taxon>Alveolata</taxon>
        <taxon>Ciliophora</taxon>
        <taxon>Postciliodesmatophora</taxon>
        <taxon>Heterotrichea</taxon>
        <taxon>Heterotrichida</taxon>
        <taxon>Blepharismidae</taxon>
        <taxon>Blepharisma</taxon>
    </lineage>
</organism>
<keyword evidence="2" id="KW-1185">Reference proteome</keyword>
<protein>
    <recommendedName>
        <fullName evidence="3">RING-type domain-containing protein</fullName>
    </recommendedName>
</protein>
<evidence type="ECO:0000313" key="2">
    <source>
        <dbReference type="Proteomes" id="UP001162131"/>
    </source>
</evidence>
<evidence type="ECO:0000313" key="1">
    <source>
        <dbReference type="EMBL" id="CAG9329133.1"/>
    </source>
</evidence>
<evidence type="ECO:0008006" key="3">
    <source>
        <dbReference type="Google" id="ProtNLM"/>
    </source>
</evidence>
<proteinExistence type="predicted"/>
<comment type="caution">
    <text evidence="1">The sequence shown here is derived from an EMBL/GenBank/DDBJ whole genome shotgun (WGS) entry which is preliminary data.</text>
</comment>
<dbReference type="Proteomes" id="UP001162131">
    <property type="component" value="Unassembled WGS sequence"/>
</dbReference>